<organism evidence="4 5">
    <name type="scientific">Pseudonocardia benzenivorans</name>
    <dbReference type="NCBI Taxonomy" id="228005"/>
    <lineage>
        <taxon>Bacteria</taxon>
        <taxon>Bacillati</taxon>
        <taxon>Actinomycetota</taxon>
        <taxon>Actinomycetes</taxon>
        <taxon>Pseudonocardiales</taxon>
        <taxon>Pseudonocardiaceae</taxon>
        <taxon>Pseudonocardia</taxon>
    </lineage>
</organism>
<protein>
    <submittedName>
        <fullName evidence="4">Tyrosine-type recombinase/integrase</fullName>
    </submittedName>
</protein>
<dbReference type="SUPFAM" id="SSF56349">
    <property type="entry name" value="DNA breaking-rejoining enzymes"/>
    <property type="match status" value="1"/>
</dbReference>
<evidence type="ECO:0000256" key="2">
    <source>
        <dbReference type="ARBA" id="ARBA00023172"/>
    </source>
</evidence>
<accession>A0ABW3VM27</accession>
<dbReference type="InterPro" id="IPR002104">
    <property type="entry name" value="Integrase_catalytic"/>
</dbReference>
<dbReference type="RefSeq" id="WP_379653140.1">
    <property type="nucleotide sequence ID" value="NZ_JBHTMB010000207.1"/>
</dbReference>
<dbReference type="InterPro" id="IPR010998">
    <property type="entry name" value="Integrase_recombinase_N"/>
</dbReference>
<dbReference type="Gene3D" id="1.10.150.130">
    <property type="match status" value="1"/>
</dbReference>
<sequence>MHEADSDGVQQVRASLTSGTVELPRVGAVRAQDGAAEPYMLVDAAGVAVEPVRWWLRELVLGDQSSLTVRSYAYALLTWHRVLWFVDVAWDRAAESDTAALVGWMRSARNPQRRGAAVAGTVNVRTGKPSPAAGYSAATINLTLAAVHGFYEFHRRQGAGPLRNPVPEGRHRRRALAHRSPLEPVPPFRRGRFRQKQQLRAPRSIPDALFDELLTQMRCDRDRALLTAYVSSGVRAGELLGVRAEDLDWTRQRIWVVSKGSRELRMAPLSPQALHWVTCYLDAEGLPPAGEPIWRTRRGQPRRPLTYPAARRVLQRANEVLGTNWSLHDRL</sequence>
<evidence type="ECO:0000256" key="1">
    <source>
        <dbReference type="ARBA" id="ARBA00023125"/>
    </source>
</evidence>
<evidence type="ECO:0000313" key="5">
    <source>
        <dbReference type="Proteomes" id="UP001597182"/>
    </source>
</evidence>
<evidence type="ECO:0000259" key="3">
    <source>
        <dbReference type="PROSITE" id="PS51898"/>
    </source>
</evidence>
<dbReference type="InterPro" id="IPR050090">
    <property type="entry name" value="Tyrosine_recombinase_XerCD"/>
</dbReference>
<dbReference type="InterPro" id="IPR013762">
    <property type="entry name" value="Integrase-like_cat_sf"/>
</dbReference>
<dbReference type="PANTHER" id="PTHR30349">
    <property type="entry name" value="PHAGE INTEGRASE-RELATED"/>
    <property type="match status" value="1"/>
</dbReference>
<reference evidence="5" key="1">
    <citation type="journal article" date="2019" name="Int. J. Syst. Evol. Microbiol.">
        <title>The Global Catalogue of Microorganisms (GCM) 10K type strain sequencing project: providing services to taxonomists for standard genome sequencing and annotation.</title>
        <authorList>
            <consortium name="The Broad Institute Genomics Platform"/>
            <consortium name="The Broad Institute Genome Sequencing Center for Infectious Disease"/>
            <person name="Wu L."/>
            <person name="Ma J."/>
        </authorList>
    </citation>
    <scope>NUCLEOTIDE SEQUENCE [LARGE SCALE GENOMIC DNA]</scope>
    <source>
        <strain evidence="5">CCUG 49018</strain>
    </source>
</reference>
<dbReference type="Pfam" id="PF00589">
    <property type="entry name" value="Phage_integrase"/>
    <property type="match status" value="1"/>
</dbReference>
<dbReference type="PROSITE" id="PS51898">
    <property type="entry name" value="TYR_RECOMBINASE"/>
    <property type="match status" value="1"/>
</dbReference>
<feature type="domain" description="Tyr recombinase" evidence="3">
    <location>
        <begin position="200"/>
        <end position="331"/>
    </location>
</feature>
<keyword evidence="5" id="KW-1185">Reference proteome</keyword>
<dbReference type="EMBL" id="JBHTMB010000207">
    <property type="protein sequence ID" value="MFD1236176.1"/>
    <property type="molecule type" value="Genomic_DNA"/>
</dbReference>
<keyword evidence="2" id="KW-0233">DNA recombination</keyword>
<dbReference type="PANTHER" id="PTHR30349:SF81">
    <property type="entry name" value="TYROSINE RECOMBINASE XERC"/>
    <property type="match status" value="1"/>
</dbReference>
<keyword evidence="1" id="KW-0238">DNA-binding</keyword>
<dbReference type="Proteomes" id="UP001597182">
    <property type="component" value="Unassembled WGS sequence"/>
</dbReference>
<gene>
    <name evidence="4" type="ORF">ACFQ34_23035</name>
</gene>
<comment type="caution">
    <text evidence="4">The sequence shown here is derived from an EMBL/GenBank/DDBJ whole genome shotgun (WGS) entry which is preliminary data.</text>
</comment>
<name>A0ABW3VM27_9PSEU</name>
<dbReference type="Gene3D" id="1.10.443.10">
    <property type="entry name" value="Intergrase catalytic core"/>
    <property type="match status" value="1"/>
</dbReference>
<evidence type="ECO:0000313" key="4">
    <source>
        <dbReference type="EMBL" id="MFD1236176.1"/>
    </source>
</evidence>
<dbReference type="InterPro" id="IPR011010">
    <property type="entry name" value="DNA_brk_join_enz"/>
</dbReference>
<proteinExistence type="predicted"/>